<dbReference type="InterPro" id="IPR036677">
    <property type="entry name" value="EutN_CcmL_sf"/>
</dbReference>
<evidence type="ECO:0000256" key="3">
    <source>
        <dbReference type="ARBA" id="ARBA00024446"/>
    </source>
</evidence>
<dbReference type="PANTHER" id="PTHR36539">
    <property type="entry name" value="ETHANOLAMINE UTILIZATION PROTEIN EUTN"/>
    <property type="match status" value="1"/>
</dbReference>
<dbReference type="SUPFAM" id="SSF159133">
    <property type="entry name" value="EutN/CcmL-like"/>
    <property type="match status" value="1"/>
</dbReference>
<dbReference type="AlphaFoldDB" id="A0A8S0WFS0"/>
<dbReference type="Pfam" id="PF03319">
    <property type="entry name" value="EutN_CcmL"/>
    <property type="match status" value="1"/>
</dbReference>
<evidence type="ECO:0000313" key="6">
    <source>
        <dbReference type="Proteomes" id="UP001071230"/>
    </source>
</evidence>
<organism evidence="4">
    <name type="scientific">Acididesulfobacillus acetoxydans</name>
    <dbReference type="NCBI Taxonomy" id="1561005"/>
    <lineage>
        <taxon>Bacteria</taxon>
        <taxon>Bacillati</taxon>
        <taxon>Bacillota</taxon>
        <taxon>Clostridia</taxon>
        <taxon>Eubacteriales</taxon>
        <taxon>Peptococcaceae</taxon>
        <taxon>Acididesulfobacillus</taxon>
    </lineage>
</organism>
<name>A0A8S0WFS0_9FIRM</name>
<dbReference type="Proteomes" id="UP001071230">
    <property type="component" value="Unassembled WGS sequence"/>
</dbReference>
<keyword evidence="2" id="KW-1282">Carboxysome</keyword>
<dbReference type="PANTHER" id="PTHR36539:SF1">
    <property type="entry name" value="BACTERIAL MICROCOMPARTMENT SHELL VERTEX PROTEIN EUTN"/>
    <property type="match status" value="1"/>
</dbReference>
<dbReference type="CDD" id="cd01614">
    <property type="entry name" value="EutN_CcmL"/>
    <property type="match status" value="1"/>
</dbReference>
<dbReference type="Proteomes" id="UP000836597">
    <property type="component" value="Chromosome"/>
</dbReference>
<proteinExistence type="predicted"/>
<dbReference type="GO" id="GO:0031470">
    <property type="term" value="C:carboxysome"/>
    <property type="evidence" value="ECO:0007669"/>
    <property type="project" value="UniProtKB-SubCell"/>
</dbReference>
<dbReference type="InterPro" id="IPR004992">
    <property type="entry name" value="EutN_CcmL"/>
</dbReference>
<keyword evidence="3" id="KW-1283">Bacterial microcompartment</keyword>
<dbReference type="KEGG" id="aacx:DEACI_1968"/>
<reference evidence="5" key="1">
    <citation type="submission" date="2014-11" db="EMBL/GenBank/DDBJ databases">
        <authorList>
            <person name="Hornung B.V."/>
        </authorList>
    </citation>
    <scope>NUCLEOTIDE SEQUENCE</scope>
    <source>
        <strain evidence="5">INE</strain>
    </source>
</reference>
<dbReference type="EMBL" id="LR746496">
    <property type="protein sequence ID" value="CAA7601302.1"/>
    <property type="molecule type" value="Genomic_DNA"/>
</dbReference>
<dbReference type="RefSeq" id="WP_240984854.1">
    <property type="nucleotide sequence ID" value="NZ_CDGJ01000095.1"/>
</dbReference>
<dbReference type="EMBL" id="CDGJ01000095">
    <property type="protein sequence ID" value="CEJ08788.1"/>
    <property type="molecule type" value="Genomic_DNA"/>
</dbReference>
<reference evidence="4" key="2">
    <citation type="submission" date="2020-01" db="EMBL/GenBank/DDBJ databases">
        <authorList>
            <person name="Hornung B."/>
        </authorList>
    </citation>
    <scope>NUCLEOTIDE SEQUENCE</scope>
    <source>
        <strain evidence="4">PacBioINE</strain>
    </source>
</reference>
<comment type="subcellular location">
    <subcellularLocation>
        <location evidence="1">Carboxysome</location>
    </subcellularLocation>
</comment>
<gene>
    <name evidence="4" type="ORF">DEACI_1968</name>
    <name evidence="5" type="ORF">DEACI_3268</name>
</gene>
<keyword evidence="6" id="KW-1185">Reference proteome</keyword>
<dbReference type="Gene3D" id="2.40.50.220">
    <property type="entry name" value="EutN/Ccml"/>
    <property type="match status" value="1"/>
</dbReference>
<sequence>MMVGRVIGTVVATRKSDALVGQKLLVLQPLHSSREQDPSLAQGAALPDIPVQDVPMQGGPVENAFPPDAVVAVDTVGAGVGETVLVALGSAARKALSRPEAPVDAAIVGIVDSIRIAGREQG</sequence>
<accession>A0A8S0WFS0</accession>
<evidence type="ECO:0000313" key="5">
    <source>
        <dbReference type="EMBL" id="CEJ08788.1"/>
    </source>
</evidence>
<evidence type="ECO:0000256" key="1">
    <source>
        <dbReference type="ARBA" id="ARBA00023587"/>
    </source>
</evidence>
<protein>
    <submittedName>
        <fullName evidence="5">Ethanolamine utilisation protein EutN/carboxysome</fullName>
    </submittedName>
    <submittedName>
        <fullName evidence="4">Ethanolamine utilization protein EutN/carboxysome structural protein Ccml</fullName>
    </submittedName>
</protein>
<evidence type="ECO:0000313" key="4">
    <source>
        <dbReference type="EMBL" id="CAA7601302.1"/>
    </source>
</evidence>
<dbReference type="PROSITE" id="PS51932">
    <property type="entry name" value="BMV"/>
    <property type="match status" value="1"/>
</dbReference>
<evidence type="ECO:0000256" key="2">
    <source>
        <dbReference type="ARBA" id="ARBA00023669"/>
    </source>
</evidence>